<sequence>MTITIPLNGIKIEDGDYFHRQHVRCLAKYLRRKNPETGDPDITKNVREGVDGQPLPAIAGVDPQDLARAGWGVIFPEHQADRLRPLVRELLQVREAQADGLYRELTYRPGETSFEFLERYKGSTVIVDPKRIPFHLLIVGDPTTIPFAFQYNLALPHSVGRLWFDDPQSYQRYTANLLRAEARDTEKPRMRFWGPKHVGDPCTKLSRQILIDDLALDLASELGDKARFCAKLPPNKQELLDMLGGATTPEVLFTASHGLVCRADHPNLRDYQGALLCGDWPGPELAKGQPLAESHYLSADHIADDAQCNGLLVFMFGCFSGGCPQFDNFPTSPERTGEPLAPHPFLASLPSRLLALENGCAGVVAHVDCAYFWSFTDLKQRPQTALYRDCFRRVLEGEPVGSALNGFNLNFALKDIQYREQQLKERIFGPHAFPRDDQQLVNLWHAINDSRNFLLLGDPAFSLKRRSTS</sequence>
<proteinExistence type="predicted"/>
<name>A0A8A4TLZ6_SULCO</name>
<gene>
    <name evidence="1" type="ORF">J3U87_33300</name>
</gene>
<dbReference type="RefSeq" id="WP_237380229.1">
    <property type="nucleotide sequence ID" value="NZ_CP071793.1"/>
</dbReference>
<dbReference type="KEGG" id="scor:J3U87_33300"/>
<dbReference type="EMBL" id="CP071793">
    <property type="protein sequence ID" value="QTD50487.1"/>
    <property type="molecule type" value="Genomic_DNA"/>
</dbReference>
<dbReference type="AlphaFoldDB" id="A0A8A4TLZ6"/>
<evidence type="ECO:0000313" key="1">
    <source>
        <dbReference type="EMBL" id="QTD50487.1"/>
    </source>
</evidence>
<keyword evidence="2" id="KW-1185">Reference proteome</keyword>
<organism evidence="1 2">
    <name type="scientific">Sulfidibacter corallicola</name>
    <dbReference type="NCBI Taxonomy" id="2818388"/>
    <lineage>
        <taxon>Bacteria</taxon>
        <taxon>Pseudomonadati</taxon>
        <taxon>Acidobacteriota</taxon>
        <taxon>Holophagae</taxon>
        <taxon>Acanthopleuribacterales</taxon>
        <taxon>Acanthopleuribacteraceae</taxon>
        <taxon>Sulfidibacter</taxon>
    </lineage>
</organism>
<evidence type="ECO:0000313" key="2">
    <source>
        <dbReference type="Proteomes" id="UP000663929"/>
    </source>
</evidence>
<reference evidence="1" key="1">
    <citation type="submission" date="2021-03" db="EMBL/GenBank/DDBJ databases">
        <title>Acanthopleuribacteraceae sp. M133.</title>
        <authorList>
            <person name="Wang G."/>
        </authorList>
    </citation>
    <scope>NUCLEOTIDE SEQUENCE</scope>
    <source>
        <strain evidence="1">M133</strain>
    </source>
</reference>
<accession>A0A8A4TLZ6</accession>
<dbReference type="Proteomes" id="UP000663929">
    <property type="component" value="Chromosome"/>
</dbReference>
<protein>
    <submittedName>
        <fullName evidence="1">Uncharacterized protein</fullName>
    </submittedName>
</protein>